<comment type="caution">
    <text evidence="1">The sequence shown here is derived from an EMBL/GenBank/DDBJ whole genome shotgun (WGS) entry which is preliminary data.</text>
</comment>
<evidence type="ECO:0000313" key="1">
    <source>
        <dbReference type="EMBL" id="OGD72272.1"/>
    </source>
</evidence>
<organism evidence="1 2">
    <name type="scientific">Candidatus Collierbacteria bacterium RIFCSPHIGHO2_01_FULL_50_25</name>
    <dbReference type="NCBI Taxonomy" id="1817722"/>
    <lineage>
        <taxon>Bacteria</taxon>
        <taxon>Candidatus Collieribacteriota</taxon>
    </lineage>
</organism>
<proteinExistence type="predicted"/>
<dbReference type="AlphaFoldDB" id="A0A1F5EY06"/>
<dbReference type="Gene3D" id="3.30.460.40">
    <property type="match status" value="1"/>
</dbReference>
<dbReference type="STRING" id="1817722.A2703_02820"/>
<accession>A0A1F5EY06</accession>
<name>A0A1F5EY06_9BACT</name>
<dbReference type="EMBL" id="MFAG01000009">
    <property type="protein sequence ID" value="OGD72272.1"/>
    <property type="molecule type" value="Genomic_DNA"/>
</dbReference>
<gene>
    <name evidence="1" type="ORF">A2703_02820</name>
</gene>
<reference evidence="1 2" key="1">
    <citation type="journal article" date="2016" name="Nat. Commun.">
        <title>Thousands of microbial genomes shed light on interconnected biogeochemical processes in an aquifer system.</title>
        <authorList>
            <person name="Anantharaman K."/>
            <person name="Brown C.T."/>
            <person name="Hug L.A."/>
            <person name="Sharon I."/>
            <person name="Castelle C.J."/>
            <person name="Probst A.J."/>
            <person name="Thomas B.C."/>
            <person name="Singh A."/>
            <person name="Wilkins M.J."/>
            <person name="Karaoz U."/>
            <person name="Brodie E.L."/>
            <person name="Williams K.H."/>
            <person name="Hubbard S.S."/>
            <person name="Banfield J.F."/>
        </authorList>
    </citation>
    <scope>NUCLEOTIDE SEQUENCE [LARGE SCALE GENOMIC DNA]</scope>
</reference>
<dbReference type="Proteomes" id="UP000177979">
    <property type="component" value="Unassembled WGS sequence"/>
</dbReference>
<dbReference type="InterPro" id="IPR043519">
    <property type="entry name" value="NT_sf"/>
</dbReference>
<dbReference type="SUPFAM" id="SSF81301">
    <property type="entry name" value="Nucleotidyltransferase"/>
    <property type="match status" value="1"/>
</dbReference>
<protein>
    <submittedName>
        <fullName evidence="1">Uncharacterized protein</fullName>
    </submittedName>
</protein>
<sequence>MAHEQDIKDIKNGLIALDRVFNKKGVNYRVLGSVLVAAINGTPHRTLGDIDILLDESNWQQISGVLKKEGYQLVNKSSFGFNWFEAHKPNSLGFTFLLIGKFQDDYFEYVLNHILKLRIASSYLTPTKYTLFGYSFTGIPRRSVYEGLKISSLNPKRKLDRELVTKAFGGKIPTGVKLERAFNIYSFGLEIPYAYSFFSYLYNLYGGLRVIIGKKYEVWD</sequence>
<evidence type="ECO:0000313" key="2">
    <source>
        <dbReference type="Proteomes" id="UP000177979"/>
    </source>
</evidence>